<dbReference type="GO" id="GO:0043138">
    <property type="term" value="F:3'-5' DNA helicase activity"/>
    <property type="evidence" value="ECO:0007669"/>
    <property type="project" value="UniProtKB-EC"/>
</dbReference>
<comment type="catalytic activity">
    <reaction evidence="6">
        <text>Couples ATP hydrolysis with the unwinding of duplex DNA by translocating in the 3'-5' direction.</text>
        <dbReference type="EC" id="5.6.2.4"/>
    </reaction>
</comment>
<dbReference type="GO" id="GO:0016787">
    <property type="term" value="F:hydrolase activity"/>
    <property type="evidence" value="ECO:0007669"/>
    <property type="project" value="UniProtKB-KW"/>
</dbReference>
<dbReference type="GO" id="GO:0005634">
    <property type="term" value="C:nucleus"/>
    <property type="evidence" value="ECO:0007669"/>
    <property type="project" value="TreeGrafter"/>
</dbReference>
<evidence type="ECO:0000256" key="3">
    <source>
        <dbReference type="ARBA" id="ARBA00022806"/>
    </source>
</evidence>
<dbReference type="Gene3D" id="1.10.486.10">
    <property type="entry name" value="PCRA, domain 4"/>
    <property type="match status" value="1"/>
</dbReference>
<dbReference type="EC" id="5.6.2.4" evidence="7"/>
<comment type="caution">
    <text evidence="10">The sequence shown here is derived from an EMBL/GenBank/DDBJ whole genome shotgun (WGS) entry which is preliminary data.</text>
</comment>
<dbReference type="InterPro" id="IPR014017">
    <property type="entry name" value="DNA_helicase_UvrD-like_C"/>
</dbReference>
<accession>A0A0F9RKN4</accession>
<keyword evidence="2" id="KW-0378">Hydrolase</keyword>
<evidence type="ECO:0000256" key="6">
    <source>
        <dbReference type="ARBA" id="ARBA00034617"/>
    </source>
</evidence>
<evidence type="ECO:0000259" key="9">
    <source>
        <dbReference type="PROSITE" id="PS51198"/>
    </source>
</evidence>
<dbReference type="GO" id="GO:0003677">
    <property type="term" value="F:DNA binding"/>
    <property type="evidence" value="ECO:0007669"/>
    <property type="project" value="InterPro"/>
</dbReference>
<protein>
    <recommendedName>
        <fullName evidence="7">DNA 3'-5' helicase</fullName>
        <ecNumber evidence="7">5.6.2.4</ecNumber>
    </recommendedName>
</protein>
<sequence>MDLVDQEERTLTPSREQRFILDAVENERGNILIQACAGSGKTTTLRMICSALPMNLRVLAVCFNKSTAIEFGHKLPSNVDARTIHSLGCKIIGKSLRVKFSIDNNKPQRILDEYCAGLPDFGWTKEEITSFRKCMLPLLDRVRETMTNPDDRDAVLELAEQFGFDVAESTVAHLPVLLAFNRRERSVISFSDMIDHVVHHELSLPIYDVILIDEAQDLNALQISFLMRLVAVSGARVIAVGDKRQAIYGWRGADSKSMERIKFIFECEEYQLPVCYRCSTAVIHSAQEIVGEDCIRAYQDAPEGLVLNYPPEQLSETMENLEPGDMVLCRTNAPLVSPCLEMIRSGHKAVIRGRDIRKSLFDLIEKIEKTHRGKSLSAFLNGLRAHGLVQIERLDREKKHGALMVFEDLIQTIYDVAQFCDNVQDLKKYIGDVFSEESEGVIFSTIHRAKGLEARTVVILAPELIPHPMVERLGDSASLEQETNLDYVARTRAREILLFQPLRNS</sequence>
<dbReference type="PANTHER" id="PTHR11070:SF2">
    <property type="entry name" value="ATP-DEPENDENT DNA HELICASE SRS2"/>
    <property type="match status" value="1"/>
</dbReference>
<dbReference type="Pfam" id="PF00580">
    <property type="entry name" value="UvrD-helicase"/>
    <property type="match status" value="1"/>
</dbReference>
<reference evidence="10" key="1">
    <citation type="journal article" date="2015" name="Nature">
        <title>Complex archaea that bridge the gap between prokaryotes and eukaryotes.</title>
        <authorList>
            <person name="Spang A."/>
            <person name="Saw J.H."/>
            <person name="Jorgensen S.L."/>
            <person name="Zaremba-Niedzwiedzka K."/>
            <person name="Martijn J."/>
            <person name="Lind A.E."/>
            <person name="van Eijk R."/>
            <person name="Schleper C."/>
            <person name="Guy L."/>
            <person name="Ettema T.J."/>
        </authorList>
    </citation>
    <scope>NUCLEOTIDE SEQUENCE</scope>
</reference>
<keyword evidence="3" id="KW-0347">Helicase</keyword>
<dbReference type="PANTHER" id="PTHR11070">
    <property type="entry name" value="UVRD / RECB / PCRA DNA HELICASE FAMILY MEMBER"/>
    <property type="match status" value="1"/>
</dbReference>
<dbReference type="AlphaFoldDB" id="A0A0F9RKN4"/>
<evidence type="ECO:0000256" key="2">
    <source>
        <dbReference type="ARBA" id="ARBA00022801"/>
    </source>
</evidence>
<evidence type="ECO:0000256" key="7">
    <source>
        <dbReference type="ARBA" id="ARBA00034808"/>
    </source>
</evidence>
<dbReference type="Gene3D" id="3.40.50.300">
    <property type="entry name" value="P-loop containing nucleotide triphosphate hydrolases"/>
    <property type="match status" value="2"/>
</dbReference>
<proteinExistence type="predicted"/>
<dbReference type="EMBL" id="LAZR01002794">
    <property type="protein sequence ID" value="KKN25541.1"/>
    <property type="molecule type" value="Genomic_DNA"/>
</dbReference>
<dbReference type="SUPFAM" id="SSF52540">
    <property type="entry name" value="P-loop containing nucleoside triphosphate hydrolases"/>
    <property type="match status" value="1"/>
</dbReference>
<dbReference type="GO" id="GO:0005524">
    <property type="term" value="F:ATP binding"/>
    <property type="evidence" value="ECO:0007669"/>
    <property type="project" value="UniProtKB-KW"/>
</dbReference>
<evidence type="ECO:0000256" key="1">
    <source>
        <dbReference type="ARBA" id="ARBA00022741"/>
    </source>
</evidence>
<gene>
    <name evidence="10" type="ORF">LCGC14_0883790</name>
</gene>
<comment type="catalytic activity">
    <reaction evidence="8">
        <text>ATP + H2O = ADP + phosphate + H(+)</text>
        <dbReference type="Rhea" id="RHEA:13065"/>
        <dbReference type="ChEBI" id="CHEBI:15377"/>
        <dbReference type="ChEBI" id="CHEBI:15378"/>
        <dbReference type="ChEBI" id="CHEBI:30616"/>
        <dbReference type="ChEBI" id="CHEBI:43474"/>
        <dbReference type="ChEBI" id="CHEBI:456216"/>
        <dbReference type="EC" id="5.6.2.4"/>
    </reaction>
</comment>
<keyword evidence="4" id="KW-0067">ATP-binding</keyword>
<dbReference type="GO" id="GO:0000725">
    <property type="term" value="P:recombinational repair"/>
    <property type="evidence" value="ECO:0007669"/>
    <property type="project" value="TreeGrafter"/>
</dbReference>
<dbReference type="Pfam" id="PF13361">
    <property type="entry name" value="UvrD_C"/>
    <property type="match status" value="1"/>
</dbReference>
<evidence type="ECO:0000256" key="4">
    <source>
        <dbReference type="ARBA" id="ARBA00022840"/>
    </source>
</evidence>
<organism evidence="10">
    <name type="scientific">marine sediment metagenome</name>
    <dbReference type="NCBI Taxonomy" id="412755"/>
    <lineage>
        <taxon>unclassified sequences</taxon>
        <taxon>metagenomes</taxon>
        <taxon>ecological metagenomes</taxon>
    </lineage>
</organism>
<dbReference type="PROSITE" id="PS51198">
    <property type="entry name" value="UVRD_HELICASE_ATP_BIND"/>
    <property type="match status" value="1"/>
</dbReference>
<feature type="domain" description="UvrD-like helicase ATP-binding" evidence="9">
    <location>
        <begin position="14"/>
        <end position="279"/>
    </location>
</feature>
<keyword evidence="5" id="KW-0413">Isomerase</keyword>
<dbReference type="InterPro" id="IPR000212">
    <property type="entry name" value="DNA_helicase_UvrD/REP"/>
</dbReference>
<dbReference type="InterPro" id="IPR027417">
    <property type="entry name" value="P-loop_NTPase"/>
</dbReference>
<dbReference type="InterPro" id="IPR014016">
    <property type="entry name" value="UvrD-like_ATP-bd"/>
</dbReference>
<keyword evidence="1" id="KW-0547">Nucleotide-binding</keyword>
<evidence type="ECO:0000313" key="10">
    <source>
        <dbReference type="EMBL" id="KKN25541.1"/>
    </source>
</evidence>
<name>A0A0F9RKN4_9ZZZZ</name>
<evidence type="ECO:0000256" key="5">
    <source>
        <dbReference type="ARBA" id="ARBA00023235"/>
    </source>
</evidence>
<evidence type="ECO:0000256" key="8">
    <source>
        <dbReference type="ARBA" id="ARBA00048988"/>
    </source>
</evidence>